<dbReference type="EMBL" id="MCFA01000042">
    <property type="protein sequence ID" value="ORY13382.1"/>
    <property type="molecule type" value="Genomic_DNA"/>
</dbReference>
<accession>A0A1Y1ZT33</accession>
<evidence type="ECO:0000313" key="2">
    <source>
        <dbReference type="EMBL" id="ORY13382.1"/>
    </source>
</evidence>
<dbReference type="Proteomes" id="UP000193144">
    <property type="component" value="Unassembled WGS sequence"/>
</dbReference>
<keyword evidence="3" id="KW-1185">Reference proteome</keyword>
<feature type="compositionally biased region" description="Polar residues" evidence="1">
    <location>
        <begin position="39"/>
        <end position="48"/>
    </location>
</feature>
<evidence type="ECO:0000256" key="1">
    <source>
        <dbReference type="SAM" id="MobiDB-lite"/>
    </source>
</evidence>
<gene>
    <name evidence="2" type="ORF">BCR34DRAFT_562127</name>
</gene>
<feature type="region of interest" description="Disordered" evidence="1">
    <location>
        <begin position="1"/>
        <end position="51"/>
    </location>
</feature>
<dbReference type="AlphaFoldDB" id="A0A1Y1ZT33"/>
<name>A0A1Y1ZT33_9PLEO</name>
<protein>
    <submittedName>
        <fullName evidence="2">Uncharacterized protein</fullName>
    </submittedName>
</protein>
<proteinExistence type="predicted"/>
<evidence type="ECO:0000313" key="3">
    <source>
        <dbReference type="Proteomes" id="UP000193144"/>
    </source>
</evidence>
<organism evidence="2 3">
    <name type="scientific">Clohesyomyces aquaticus</name>
    <dbReference type="NCBI Taxonomy" id="1231657"/>
    <lineage>
        <taxon>Eukaryota</taxon>
        <taxon>Fungi</taxon>
        <taxon>Dikarya</taxon>
        <taxon>Ascomycota</taxon>
        <taxon>Pezizomycotina</taxon>
        <taxon>Dothideomycetes</taxon>
        <taxon>Pleosporomycetidae</taxon>
        <taxon>Pleosporales</taxon>
        <taxon>Lindgomycetaceae</taxon>
        <taxon>Clohesyomyces</taxon>
    </lineage>
</organism>
<sequence>MSSVHGPRLGYSAVIRRRIVDQPTSPHPPCPSRKHTRSPSHGQHNSSDIGRFHSCIRTGTVAPCGKPSRAMRRHDELVGRTGYSDVNYGTALHGSVADVCTWSRGARFQALDPSCQFPTSLSFLKWSGRGAAFYARRRRLFLALRQAKD</sequence>
<comment type="caution">
    <text evidence="2">The sequence shown here is derived from an EMBL/GenBank/DDBJ whole genome shotgun (WGS) entry which is preliminary data.</text>
</comment>
<reference evidence="2 3" key="1">
    <citation type="submission" date="2016-07" db="EMBL/GenBank/DDBJ databases">
        <title>Pervasive Adenine N6-methylation of Active Genes in Fungi.</title>
        <authorList>
            <consortium name="DOE Joint Genome Institute"/>
            <person name="Mondo S.J."/>
            <person name="Dannebaum R.O."/>
            <person name="Kuo R.C."/>
            <person name="Labutti K."/>
            <person name="Haridas S."/>
            <person name="Kuo A."/>
            <person name="Salamov A."/>
            <person name="Ahrendt S.R."/>
            <person name="Lipzen A."/>
            <person name="Sullivan W."/>
            <person name="Andreopoulos W.B."/>
            <person name="Clum A."/>
            <person name="Lindquist E."/>
            <person name="Daum C."/>
            <person name="Ramamoorthy G.K."/>
            <person name="Gryganskyi A."/>
            <person name="Culley D."/>
            <person name="Magnuson J.K."/>
            <person name="James T.Y."/>
            <person name="O'Malley M.A."/>
            <person name="Stajich J.E."/>
            <person name="Spatafora J.W."/>
            <person name="Visel A."/>
            <person name="Grigoriev I.V."/>
        </authorList>
    </citation>
    <scope>NUCLEOTIDE SEQUENCE [LARGE SCALE GENOMIC DNA]</scope>
    <source>
        <strain evidence="2 3">CBS 115471</strain>
    </source>
</reference>